<gene>
    <name evidence="2" type="ORF">CHS0354_000880</name>
</gene>
<sequence>MSHNRSRLVDSSYPEVRLGSSCILKDACAGAICNGGRCTCESGYYDSNGVNTTGGLCIE</sequence>
<keyword evidence="3" id="KW-1185">Reference proteome</keyword>
<name>A0AAE0S2Z9_9BIVA</name>
<feature type="non-terminal residue" evidence="2">
    <location>
        <position position="1"/>
    </location>
</feature>
<dbReference type="Proteomes" id="UP001195483">
    <property type="component" value="Unassembled WGS sequence"/>
</dbReference>
<protein>
    <recommendedName>
        <fullName evidence="1">EB domain-containing protein</fullName>
    </recommendedName>
</protein>
<reference evidence="2" key="1">
    <citation type="journal article" date="2021" name="Genome Biol. Evol.">
        <title>A High-Quality Reference Genome for a Parasitic Bivalve with Doubly Uniparental Inheritance (Bivalvia: Unionida).</title>
        <authorList>
            <person name="Smith C.H."/>
        </authorList>
    </citation>
    <scope>NUCLEOTIDE SEQUENCE</scope>
    <source>
        <strain evidence="2">CHS0354</strain>
    </source>
</reference>
<evidence type="ECO:0000313" key="3">
    <source>
        <dbReference type="Proteomes" id="UP001195483"/>
    </source>
</evidence>
<dbReference type="InterPro" id="IPR006149">
    <property type="entry name" value="EB_dom"/>
</dbReference>
<evidence type="ECO:0000259" key="1">
    <source>
        <dbReference type="Pfam" id="PF01683"/>
    </source>
</evidence>
<organism evidence="2 3">
    <name type="scientific">Potamilus streckersoni</name>
    <dbReference type="NCBI Taxonomy" id="2493646"/>
    <lineage>
        <taxon>Eukaryota</taxon>
        <taxon>Metazoa</taxon>
        <taxon>Spiralia</taxon>
        <taxon>Lophotrochozoa</taxon>
        <taxon>Mollusca</taxon>
        <taxon>Bivalvia</taxon>
        <taxon>Autobranchia</taxon>
        <taxon>Heteroconchia</taxon>
        <taxon>Palaeoheterodonta</taxon>
        <taxon>Unionida</taxon>
        <taxon>Unionoidea</taxon>
        <taxon>Unionidae</taxon>
        <taxon>Ambleminae</taxon>
        <taxon>Lampsilini</taxon>
        <taxon>Potamilus</taxon>
    </lineage>
</organism>
<dbReference type="EMBL" id="JAEAOA010000093">
    <property type="protein sequence ID" value="KAK3584005.1"/>
    <property type="molecule type" value="Genomic_DNA"/>
</dbReference>
<reference evidence="2" key="3">
    <citation type="submission" date="2023-05" db="EMBL/GenBank/DDBJ databases">
        <authorList>
            <person name="Smith C.H."/>
        </authorList>
    </citation>
    <scope>NUCLEOTIDE SEQUENCE</scope>
    <source>
        <strain evidence="2">CHS0354</strain>
        <tissue evidence="2">Mantle</tissue>
    </source>
</reference>
<accession>A0AAE0S2Z9</accession>
<feature type="domain" description="EB" evidence="1">
    <location>
        <begin position="11"/>
        <end position="49"/>
    </location>
</feature>
<dbReference type="Pfam" id="PF01683">
    <property type="entry name" value="EB"/>
    <property type="match status" value="1"/>
</dbReference>
<reference evidence="2" key="2">
    <citation type="journal article" date="2021" name="Genome Biol. Evol.">
        <title>Developing a high-quality reference genome for a parasitic bivalve with doubly uniparental inheritance (Bivalvia: Unionida).</title>
        <authorList>
            <person name="Smith C.H."/>
        </authorList>
    </citation>
    <scope>NUCLEOTIDE SEQUENCE</scope>
    <source>
        <strain evidence="2">CHS0354</strain>
        <tissue evidence="2">Mantle</tissue>
    </source>
</reference>
<evidence type="ECO:0000313" key="2">
    <source>
        <dbReference type="EMBL" id="KAK3584005.1"/>
    </source>
</evidence>
<dbReference type="AlphaFoldDB" id="A0AAE0S2Z9"/>
<proteinExistence type="predicted"/>
<comment type="caution">
    <text evidence="2">The sequence shown here is derived from an EMBL/GenBank/DDBJ whole genome shotgun (WGS) entry which is preliminary data.</text>
</comment>